<feature type="transmembrane region" description="Helical" evidence="5">
    <location>
        <begin position="6"/>
        <end position="25"/>
    </location>
</feature>
<feature type="transmembrane region" description="Helical" evidence="5">
    <location>
        <begin position="93"/>
        <end position="113"/>
    </location>
</feature>
<keyword evidence="4 5" id="KW-0472">Membrane</keyword>
<dbReference type="InterPro" id="IPR044880">
    <property type="entry name" value="NCX_ion-bd_dom_sf"/>
</dbReference>
<feature type="domain" description="Sodium/calcium exchanger membrane region" evidence="6">
    <location>
        <begin position="58"/>
        <end position="199"/>
    </location>
</feature>
<name>A0A1H8IV08_9RHOB</name>
<organism evidence="7 8">
    <name type="scientific">Roseovarius tolerans</name>
    <dbReference type="NCBI Taxonomy" id="74031"/>
    <lineage>
        <taxon>Bacteria</taxon>
        <taxon>Pseudomonadati</taxon>
        <taxon>Pseudomonadota</taxon>
        <taxon>Alphaproteobacteria</taxon>
        <taxon>Rhodobacterales</taxon>
        <taxon>Roseobacteraceae</taxon>
        <taxon>Roseovarius</taxon>
    </lineage>
</organism>
<accession>A0A1H8IV08</accession>
<feature type="transmembrane region" description="Helical" evidence="5">
    <location>
        <begin position="160"/>
        <end position="176"/>
    </location>
</feature>
<dbReference type="GO" id="GO:0015386">
    <property type="term" value="F:potassium:proton antiporter activity"/>
    <property type="evidence" value="ECO:0007669"/>
    <property type="project" value="TreeGrafter"/>
</dbReference>
<dbReference type="GO" id="GO:0005886">
    <property type="term" value="C:plasma membrane"/>
    <property type="evidence" value="ECO:0007669"/>
    <property type="project" value="TreeGrafter"/>
</dbReference>
<dbReference type="AlphaFoldDB" id="A0A1H8IV08"/>
<feature type="transmembrane region" description="Helical" evidence="5">
    <location>
        <begin position="183"/>
        <end position="201"/>
    </location>
</feature>
<feature type="transmembrane region" description="Helical" evidence="5">
    <location>
        <begin position="125"/>
        <end position="148"/>
    </location>
</feature>
<keyword evidence="3 5" id="KW-1133">Transmembrane helix</keyword>
<evidence type="ECO:0000256" key="1">
    <source>
        <dbReference type="ARBA" id="ARBA00004141"/>
    </source>
</evidence>
<dbReference type="PANTHER" id="PTHR37958:SF1">
    <property type="entry name" value="SODIUM-POTASSIUM_PROTON ANTIPORTER CHAA"/>
    <property type="match status" value="1"/>
</dbReference>
<evidence type="ECO:0000313" key="8">
    <source>
        <dbReference type="Proteomes" id="UP000182160"/>
    </source>
</evidence>
<evidence type="ECO:0000256" key="4">
    <source>
        <dbReference type="ARBA" id="ARBA00023136"/>
    </source>
</evidence>
<dbReference type="GO" id="GO:0015385">
    <property type="term" value="F:sodium:proton antiporter activity"/>
    <property type="evidence" value="ECO:0007669"/>
    <property type="project" value="TreeGrafter"/>
</dbReference>
<proteinExistence type="predicted"/>
<sequence length="202" mass="20993">MPGPLYAPAQLIFVALVSLALYGFFLHAQTVLHRDDYQDLADAGTQHEPIACRDFLVALFLLPLALIAVVLLAEMLSVPVEGAIGQAGLPEALVGVAIALIILMPEGLASLGAARENRLQTSVNLALGSALASLCLTIPTVAILSLALGQDLVLGLDAEHIVLLVLSLFMATLSLANGRTTSLQGGIHLVIFGAFLTLSAIP</sequence>
<dbReference type="EMBL" id="FOBO01000025">
    <property type="protein sequence ID" value="SEN71846.1"/>
    <property type="molecule type" value="Genomic_DNA"/>
</dbReference>
<comment type="subcellular location">
    <subcellularLocation>
        <location evidence="1">Membrane</location>
        <topology evidence="1">Multi-pass membrane protein</topology>
    </subcellularLocation>
</comment>
<dbReference type="RefSeq" id="WP_074788185.1">
    <property type="nucleotide sequence ID" value="NZ_FOBO01000025.1"/>
</dbReference>
<dbReference type="InterPro" id="IPR004837">
    <property type="entry name" value="NaCa_Exmemb"/>
</dbReference>
<feature type="transmembrane region" description="Helical" evidence="5">
    <location>
        <begin position="55"/>
        <end position="73"/>
    </location>
</feature>
<evidence type="ECO:0000256" key="2">
    <source>
        <dbReference type="ARBA" id="ARBA00022692"/>
    </source>
</evidence>
<evidence type="ECO:0000313" key="7">
    <source>
        <dbReference type="EMBL" id="SEN71846.1"/>
    </source>
</evidence>
<keyword evidence="2 5" id="KW-0812">Transmembrane</keyword>
<evidence type="ECO:0000256" key="5">
    <source>
        <dbReference type="SAM" id="Phobius"/>
    </source>
</evidence>
<evidence type="ECO:0000256" key="3">
    <source>
        <dbReference type="ARBA" id="ARBA00022989"/>
    </source>
</evidence>
<dbReference type="InterPro" id="IPR052946">
    <property type="entry name" value="Alkaline_pH_Ca-Antiporter"/>
</dbReference>
<gene>
    <name evidence="7" type="ORF">SAMN04488077_12530</name>
</gene>
<dbReference type="Gene3D" id="1.20.1420.30">
    <property type="entry name" value="NCX, central ion-binding region"/>
    <property type="match status" value="1"/>
</dbReference>
<evidence type="ECO:0000259" key="6">
    <source>
        <dbReference type="Pfam" id="PF01699"/>
    </source>
</evidence>
<dbReference type="Proteomes" id="UP000182160">
    <property type="component" value="Unassembled WGS sequence"/>
</dbReference>
<dbReference type="PANTHER" id="PTHR37958">
    <property type="entry name" value="SODIUM-POTASSIUM/PROTON ANTIPORTER CHAA"/>
    <property type="match status" value="1"/>
</dbReference>
<protein>
    <submittedName>
        <fullName evidence="7">Sodium/calcium exchanger protein</fullName>
    </submittedName>
</protein>
<reference evidence="7 8" key="1">
    <citation type="submission" date="2016-10" db="EMBL/GenBank/DDBJ databases">
        <authorList>
            <person name="de Groot N.N."/>
        </authorList>
    </citation>
    <scope>NUCLEOTIDE SEQUENCE [LARGE SCALE GENOMIC DNA]</scope>
    <source>
        <strain evidence="7 8">DSM 11457</strain>
    </source>
</reference>
<dbReference type="Pfam" id="PF01699">
    <property type="entry name" value="Na_Ca_ex"/>
    <property type="match status" value="1"/>
</dbReference>